<reference evidence="2" key="1">
    <citation type="submission" date="2020-05" db="EMBL/GenBank/DDBJ databases">
        <title>Mycena genomes resolve the evolution of fungal bioluminescence.</title>
        <authorList>
            <person name="Tsai I.J."/>
        </authorList>
    </citation>
    <scope>NUCLEOTIDE SEQUENCE</scope>
    <source>
        <strain evidence="2">CCC161011</strain>
    </source>
</reference>
<feature type="region of interest" description="Disordered" evidence="1">
    <location>
        <begin position="51"/>
        <end position="91"/>
    </location>
</feature>
<accession>A0A8H7DB05</accession>
<evidence type="ECO:0000313" key="2">
    <source>
        <dbReference type="EMBL" id="KAF7366147.1"/>
    </source>
</evidence>
<feature type="region of interest" description="Disordered" evidence="1">
    <location>
        <begin position="112"/>
        <end position="176"/>
    </location>
</feature>
<gene>
    <name evidence="2" type="ORF">MVEN_00491600</name>
</gene>
<evidence type="ECO:0000256" key="1">
    <source>
        <dbReference type="SAM" id="MobiDB-lite"/>
    </source>
</evidence>
<dbReference type="AlphaFoldDB" id="A0A8H7DB05"/>
<keyword evidence="3" id="KW-1185">Reference proteome</keyword>
<sequence length="176" mass="19478">MDPPVTLKREAQLAPQACSLDPGVPAPPFCWPRSAFLILHPQSLSHRTPLLKNKKEDQQRKTHHARQALLTSSRSQRPRGRGREREWVRDGARKGRLGGSVWWEAVSVSDQGGMMGKKDARRSYPAQNDTERRLTLPRDSHRASPSRTAPTSAGGAVAAVGPSGPGLEKWKKLVNR</sequence>
<feature type="compositionally biased region" description="Basic and acidic residues" evidence="1">
    <location>
        <begin position="81"/>
        <end position="91"/>
    </location>
</feature>
<comment type="caution">
    <text evidence="2">The sequence shown here is derived from an EMBL/GenBank/DDBJ whole genome shotgun (WGS) entry which is preliminary data.</text>
</comment>
<dbReference type="EMBL" id="JACAZI010000003">
    <property type="protein sequence ID" value="KAF7366147.1"/>
    <property type="molecule type" value="Genomic_DNA"/>
</dbReference>
<name>A0A8H7DB05_9AGAR</name>
<organism evidence="2 3">
    <name type="scientific">Mycena venus</name>
    <dbReference type="NCBI Taxonomy" id="2733690"/>
    <lineage>
        <taxon>Eukaryota</taxon>
        <taxon>Fungi</taxon>
        <taxon>Dikarya</taxon>
        <taxon>Basidiomycota</taxon>
        <taxon>Agaricomycotina</taxon>
        <taxon>Agaricomycetes</taxon>
        <taxon>Agaricomycetidae</taxon>
        <taxon>Agaricales</taxon>
        <taxon>Marasmiineae</taxon>
        <taxon>Mycenaceae</taxon>
        <taxon>Mycena</taxon>
    </lineage>
</organism>
<feature type="compositionally biased region" description="Low complexity" evidence="1">
    <location>
        <begin position="148"/>
        <end position="166"/>
    </location>
</feature>
<protein>
    <submittedName>
        <fullName evidence="2">Uncharacterized protein</fullName>
    </submittedName>
</protein>
<evidence type="ECO:0000313" key="3">
    <source>
        <dbReference type="Proteomes" id="UP000620124"/>
    </source>
</evidence>
<proteinExistence type="predicted"/>
<dbReference type="Proteomes" id="UP000620124">
    <property type="component" value="Unassembled WGS sequence"/>
</dbReference>
<feature type="compositionally biased region" description="Basic and acidic residues" evidence="1">
    <location>
        <begin position="129"/>
        <end position="142"/>
    </location>
</feature>